<evidence type="ECO:0008006" key="9">
    <source>
        <dbReference type="Google" id="ProtNLM"/>
    </source>
</evidence>
<dbReference type="InterPro" id="IPR036322">
    <property type="entry name" value="WD40_repeat_dom_sf"/>
</dbReference>
<keyword evidence="8" id="KW-1185">Reference proteome</keyword>
<dbReference type="InterPro" id="IPR015943">
    <property type="entry name" value="WD40/YVTN_repeat-like_dom_sf"/>
</dbReference>
<dbReference type="Pfam" id="PF24883">
    <property type="entry name" value="NPHP3_N"/>
    <property type="match status" value="1"/>
</dbReference>
<dbReference type="PROSITE" id="PS50294">
    <property type="entry name" value="WD_REPEATS_REGION"/>
    <property type="match status" value="7"/>
</dbReference>
<evidence type="ECO:0000256" key="2">
    <source>
        <dbReference type="ARBA" id="ARBA00022737"/>
    </source>
</evidence>
<dbReference type="SMART" id="SM00320">
    <property type="entry name" value="WD40"/>
    <property type="match status" value="8"/>
</dbReference>
<dbReference type="PROSITE" id="PS50837">
    <property type="entry name" value="NACHT"/>
    <property type="match status" value="1"/>
</dbReference>
<dbReference type="CDD" id="cd00200">
    <property type="entry name" value="WD40"/>
    <property type="match status" value="1"/>
</dbReference>
<feature type="repeat" description="WD" evidence="3">
    <location>
        <begin position="695"/>
        <end position="736"/>
    </location>
</feature>
<evidence type="ECO:0000256" key="1">
    <source>
        <dbReference type="ARBA" id="ARBA00022574"/>
    </source>
</evidence>
<dbReference type="Gene3D" id="2.130.10.10">
    <property type="entry name" value="YVTN repeat-like/Quinoprotein amine dehydrogenase"/>
    <property type="match status" value="4"/>
</dbReference>
<dbReference type="InterPro" id="IPR027417">
    <property type="entry name" value="P-loop_NTPase"/>
</dbReference>
<organism evidence="7 8">
    <name type="scientific">Podospora pseudocomata</name>
    <dbReference type="NCBI Taxonomy" id="2093779"/>
    <lineage>
        <taxon>Eukaryota</taxon>
        <taxon>Fungi</taxon>
        <taxon>Dikarya</taxon>
        <taxon>Ascomycota</taxon>
        <taxon>Pezizomycotina</taxon>
        <taxon>Sordariomycetes</taxon>
        <taxon>Sordariomycetidae</taxon>
        <taxon>Sordariales</taxon>
        <taxon>Podosporaceae</taxon>
        <taxon>Podospora</taxon>
    </lineage>
</organism>
<dbReference type="InterPro" id="IPR056884">
    <property type="entry name" value="NPHP3-like_N"/>
</dbReference>
<evidence type="ECO:0000256" key="3">
    <source>
        <dbReference type="PROSITE-ProRule" id="PRU00221"/>
    </source>
</evidence>
<keyword evidence="2" id="KW-0677">Repeat</keyword>
<feature type="compositionally biased region" description="Low complexity" evidence="4">
    <location>
        <begin position="1325"/>
        <end position="1366"/>
    </location>
</feature>
<evidence type="ECO:0000313" key="8">
    <source>
        <dbReference type="Proteomes" id="UP001323405"/>
    </source>
</evidence>
<dbReference type="InterPro" id="IPR054471">
    <property type="entry name" value="GPIID_WHD"/>
</dbReference>
<dbReference type="PANTHER" id="PTHR19879:SF9">
    <property type="entry name" value="TRANSCRIPTION INITIATION FACTOR TFIID SUBUNIT 5"/>
    <property type="match status" value="1"/>
</dbReference>
<dbReference type="SUPFAM" id="SSF50978">
    <property type="entry name" value="WD40 repeat-like"/>
    <property type="match status" value="1"/>
</dbReference>
<dbReference type="PROSITE" id="PS50082">
    <property type="entry name" value="WD_REPEATS_2"/>
    <property type="match status" value="7"/>
</dbReference>
<dbReference type="InterPro" id="IPR018392">
    <property type="entry name" value="LysM"/>
</dbReference>
<protein>
    <recommendedName>
        <fullName evidence="9">Vegetative incompatibility protein HET-E-1</fullName>
    </recommendedName>
</protein>
<sequence length="1431" mass="157515">MASSNTLPASNHQHYETKALAQHKDEQCLTHLQATDPRHDKDNIELRKGGLLRESYCWVLSHDNFHRWRDNRDGQLLWVRGDPGKGKTMLLCGIIDELEKDTARTDNIAFFFCQATDDRLSNATAVLRGLIYLLVTKQQPELISHVRESCYGLGKEGFQGPTSWVVLSKIFTNILEDPKLRGTYLIIDALDECTGDRDLLLDLIASKSSAYPKVKWLVSSRNWPDIEESLNTATQKINLRLELNEESVSAAVTTYIQSEIDKLAKRKKYNNDTRDAVKRYLDTNAHGTFLWVALVCQELAKISRWEAVEILTTFPPGLDAIYEQMRDKINKSRNAKLLQRILAVISVVYRPITLNELPALVDMPNCSSGNVEDLTEIVGLCGSFLTLRQHTISFVHQSAKDFLLSNGTHQDSRDVVNWVFPQGKDDVHDSIFSRSLSAMSTILHRDIYGLKLPGFPINGVQTPCPDPLATVRYSCVFWVDHLRESISDKDTPQRNTLVAVQTFLEQKYLCWLEALSLLRAMSEGVIAIRKLEGLLERTHQRQLTTFIRDAHRFALSYRWIIEQAPLQAYTSALVFAPLSSLMKKRFKTEEPSWISVKPVVEADWNACLQTLEGHSDSVTSVAFSADGQRLASGSRDHSVKIWDPASGQCLQTLQGHSNLVTSVAFSADGQRLASGSWDRTVKIWDPASGQCLQTLQGHRNWVNSVAFSADGQRLASGSRDRTVKIWDPASGQCLQTLQGHSGSVTSVAYSADGQRLASGSHDRTVKIWDPASGQCLQTLQGHSGSVTAVAFSADGQRLASSSHDRTVKIWDPASGQCLQTIQGHSDEVNSVAFSADGQRLASGSDDRTVKIWDPASGQCLQTLQGHSDWVTAVAFSADGQRLASGSRDRTVKIWDPASGQCLQTLQGHSDEVNSIAFSADDLRAHGASGQYCDAIVATWKNRDNYTDAQKCSDCELGLGKAQLSSPFGYDAEAAAGFFSLTQSSKKTGYNYATPTSYALNSAGMAPPPQRTRSIGTQYVVKAGDTCRTIAGLAGVGSYQLINENGLDLSCNLLPPAGESICMPEKCETFELVVDQTCDDIMKEYGMTKAQFAGLESLHKPVVQESWRLERLVSLRQVQPDEYCQMISLKFSISVDDFYFLNPNLDKNCTNLWKDTAYCVKPVGNIVTYPGYKTSTASTSFTCPTPQPTASAAPIPIRTLHPKAPGTVNECFLHRNAWESSFMANNPLFAGGNNCTSWASVGDVTIQQLLEWNPSLSATKCEFKPGSSYSFFNCTQFPLNFNITLSTVLTLNPWHGSTPTTCNQNLWTRMNMDGFIQLCVERAGTGTPSPATTSKASISTPTKPPTSTQRPTTATSSITKPPASTAAPNPPAPTQPGVSPSCKKWHVVVGGDGCWAISNQYSIALEDFYKWNPGVRSDCGALWKDYAVCVGV</sequence>
<dbReference type="Pfam" id="PF25173">
    <property type="entry name" value="Beta-prop_WDR3_1st"/>
    <property type="match status" value="1"/>
</dbReference>
<feature type="domain" description="LysM" evidence="6">
    <location>
        <begin position="1113"/>
        <end position="1159"/>
    </location>
</feature>
<feature type="repeat" description="WD" evidence="3">
    <location>
        <begin position="653"/>
        <end position="694"/>
    </location>
</feature>
<feature type="repeat" description="WD" evidence="3">
    <location>
        <begin position="611"/>
        <end position="652"/>
    </location>
</feature>
<dbReference type="Gene3D" id="3.10.350.10">
    <property type="entry name" value="LysM domain"/>
    <property type="match status" value="3"/>
</dbReference>
<feature type="repeat" description="WD" evidence="3">
    <location>
        <begin position="863"/>
        <end position="904"/>
    </location>
</feature>
<dbReference type="Gene3D" id="3.40.50.300">
    <property type="entry name" value="P-loop containing nucleotide triphosphate hydrolases"/>
    <property type="match status" value="1"/>
</dbReference>
<dbReference type="SMART" id="SM00257">
    <property type="entry name" value="LysM"/>
    <property type="match status" value="3"/>
</dbReference>
<dbReference type="SUPFAM" id="SSF52540">
    <property type="entry name" value="P-loop containing nucleoside triphosphate hydrolases"/>
    <property type="match status" value="1"/>
</dbReference>
<dbReference type="Proteomes" id="UP001323405">
    <property type="component" value="Unassembled WGS sequence"/>
</dbReference>
<accession>A0ABR0GB14</accession>
<gene>
    <name evidence="7" type="ORF">QC762_0078490</name>
</gene>
<feature type="repeat" description="WD" evidence="3">
    <location>
        <begin position="779"/>
        <end position="820"/>
    </location>
</feature>
<keyword evidence="1 3" id="KW-0853">WD repeat</keyword>
<dbReference type="InterPro" id="IPR001680">
    <property type="entry name" value="WD40_rpt"/>
</dbReference>
<dbReference type="InterPro" id="IPR020472">
    <property type="entry name" value="WD40_PAC1"/>
</dbReference>
<dbReference type="InterPro" id="IPR036779">
    <property type="entry name" value="LysM_dom_sf"/>
</dbReference>
<feature type="repeat" description="WD" evidence="3">
    <location>
        <begin position="737"/>
        <end position="778"/>
    </location>
</feature>
<dbReference type="SUPFAM" id="SSF54106">
    <property type="entry name" value="LysM domain"/>
    <property type="match status" value="1"/>
</dbReference>
<feature type="repeat" description="WD" evidence="3">
    <location>
        <begin position="821"/>
        <end position="862"/>
    </location>
</feature>
<dbReference type="InterPro" id="IPR007111">
    <property type="entry name" value="NACHT_NTPase"/>
</dbReference>
<evidence type="ECO:0000259" key="5">
    <source>
        <dbReference type="PROSITE" id="PS50837"/>
    </source>
</evidence>
<dbReference type="PROSITE" id="PS51782">
    <property type="entry name" value="LYSM"/>
    <property type="match status" value="3"/>
</dbReference>
<feature type="domain" description="LysM" evidence="6">
    <location>
        <begin position="1383"/>
        <end position="1429"/>
    </location>
</feature>
<feature type="domain" description="NACHT" evidence="5">
    <location>
        <begin position="75"/>
        <end position="297"/>
    </location>
</feature>
<dbReference type="RefSeq" id="XP_062741920.1">
    <property type="nucleotide sequence ID" value="XM_062883877.1"/>
</dbReference>
<reference evidence="7 8" key="1">
    <citation type="journal article" date="2023" name="bioRxiv">
        <title>High-quality genome assemblies of four members of thePodospora anserinaspecies complex.</title>
        <authorList>
            <person name="Ament-Velasquez S.L."/>
            <person name="Vogan A.A."/>
            <person name="Wallerman O."/>
            <person name="Hartmann F."/>
            <person name="Gautier V."/>
            <person name="Silar P."/>
            <person name="Giraud T."/>
            <person name="Johannesson H."/>
        </authorList>
    </citation>
    <scope>NUCLEOTIDE SEQUENCE [LARGE SCALE GENOMIC DNA]</scope>
    <source>
        <strain evidence="7 8">CBS 415.72m</strain>
    </source>
</reference>
<dbReference type="GeneID" id="87903600"/>
<name>A0ABR0GB14_9PEZI</name>
<evidence type="ECO:0000259" key="6">
    <source>
        <dbReference type="PROSITE" id="PS51782"/>
    </source>
</evidence>
<evidence type="ECO:0000256" key="4">
    <source>
        <dbReference type="SAM" id="MobiDB-lite"/>
    </source>
</evidence>
<proteinExistence type="predicted"/>
<dbReference type="PRINTS" id="PR00320">
    <property type="entry name" value="GPROTEINBRPT"/>
</dbReference>
<dbReference type="EMBL" id="JAFFHA010000007">
    <property type="protein sequence ID" value="KAK4652945.1"/>
    <property type="molecule type" value="Genomic_DNA"/>
</dbReference>
<comment type="caution">
    <text evidence="7">The sequence shown here is derived from an EMBL/GenBank/DDBJ whole genome shotgun (WGS) entry which is preliminary data.</text>
</comment>
<dbReference type="CDD" id="cd00118">
    <property type="entry name" value="LysM"/>
    <property type="match status" value="3"/>
</dbReference>
<feature type="domain" description="LysM" evidence="6">
    <location>
        <begin position="1016"/>
        <end position="1062"/>
    </location>
</feature>
<dbReference type="Pfam" id="PF00400">
    <property type="entry name" value="WD40"/>
    <property type="match status" value="4"/>
</dbReference>
<dbReference type="Pfam" id="PF22939">
    <property type="entry name" value="WHD_GPIID"/>
    <property type="match status" value="1"/>
</dbReference>
<dbReference type="Pfam" id="PF01476">
    <property type="entry name" value="LysM"/>
    <property type="match status" value="2"/>
</dbReference>
<dbReference type="PANTHER" id="PTHR19879">
    <property type="entry name" value="TRANSCRIPTION INITIATION FACTOR TFIID"/>
    <property type="match status" value="1"/>
</dbReference>
<evidence type="ECO:0000313" key="7">
    <source>
        <dbReference type="EMBL" id="KAK4652945.1"/>
    </source>
</evidence>
<feature type="region of interest" description="Disordered" evidence="4">
    <location>
        <begin position="1325"/>
        <end position="1380"/>
    </location>
</feature>